<organism evidence="1 2">
    <name type="scientific">Candolleomyces eurysporus</name>
    <dbReference type="NCBI Taxonomy" id="2828524"/>
    <lineage>
        <taxon>Eukaryota</taxon>
        <taxon>Fungi</taxon>
        <taxon>Dikarya</taxon>
        <taxon>Basidiomycota</taxon>
        <taxon>Agaricomycotina</taxon>
        <taxon>Agaricomycetes</taxon>
        <taxon>Agaricomycetidae</taxon>
        <taxon>Agaricales</taxon>
        <taxon>Agaricineae</taxon>
        <taxon>Psathyrellaceae</taxon>
        <taxon>Candolleomyces</taxon>
    </lineage>
</organism>
<accession>A0A9W8JJY7</accession>
<evidence type="ECO:0000313" key="1">
    <source>
        <dbReference type="EMBL" id="KAJ2936075.1"/>
    </source>
</evidence>
<evidence type="ECO:0000313" key="2">
    <source>
        <dbReference type="Proteomes" id="UP001140091"/>
    </source>
</evidence>
<dbReference type="EMBL" id="JANBPK010000185">
    <property type="protein sequence ID" value="KAJ2936075.1"/>
    <property type="molecule type" value="Genomic_DNA"/>
</dbReference>
<reference evidence="1" key="1">
    <citation type="submission" date="2022-06" db="EMBL/GenBank/DDBJ databases">
        <title>Genome Sequence of Candolleomyces eurysporus.</title>
        <authorList>
            <person name="Buettner E."/>
        </authorList>
    </citation>
    <scope>NUCLEOTIDE SEQUENCE</scope>
    <source>
        <strain evidence="1">VTCC 930004</strain>
    </source>
</reference>
<sequence length="222" mass="25552">MSTIGPTLAQRQLNSFRELQDEIYNLNQEILTTARGVPVPPDAFTLFCQAKIAEGHPSILGLLGKQQDVNKKLACLWGNERTGDNGPAVINTLEKEEFLKQEQTLWARYRRSLDLEEPVEFMAQIFNEPDFDYGWFFFRFATHKVLNGLQADLLLSSMWATMPLHEKKIYETRGRKLAEIVERSKNGKLDADQLDNLDELYSYLPMSTYARLGTHAHERWGV</sequence>
<dbReference type="Proteomes" id="UP001140091">
    <property type="component" value="Unassembled WGS sequence"/>
</dbReference>
<gene>
    <name evidence="1" type="ORF">H1R20_g1020</name>
</gene>
<feature type="non-terminal residue" evidence="1">
    <location>
        <position position="222"/>
    </location>
</feature>
<comment type="caution">
    <text evidence="1">The sequence shown here is derived from an EMBL/GenBank/DDBJ whole genome shotgun (WGS) entry which is preliminary data.</text>
</comment>
<dbReference type="AlphaFoldDB" id="A0A9W8JJY7"/>
<name>A0A9W8JJY7_9AGAR</name>
<protein>
    <submittedName>
        <fullName evidence="1">Uncharacterized protein</fullName>
    </submittedName>
</protein>
<keyword evidence="2" id="KW-1185">Reference proteome</keyword>
<dbReference type="OrthoDB" id="3077664at2759"/>
<proteinExistence type="predicted"/>